<organism evidence="2 3">
    <name type="scientific">Panicum hallii var. hallii</name>
    <dbReference type="NCBI Taxonomy" id="1504633"/>
    <lineage>
        <taxon>Eukaryota</taxon>
        <taxon>Viridiplantae</taxon>
        <taxon>Streptophyta</taxon>
        <taxon>Embryophyta</taxon>
        <taxon>Tracheophyta</taxon>
        <taxon>Spermatophyta</taxon>
        <taxon>Magnoliopsida</taxon>
        <taxon>Liliopsida</taxon>
        <taxon>Poales</taxon>
        <taxon>Poaceae</taxon>
        <taxon>PACMAD clade</taxon>
        <taxon>Panicoideae</taxon>
        <taxon>Panicodae</taxon>
        <taxon>Paniceae</taxon>
        <taxon>Panicinae</taxon>
        <taxon>Panicum</taxon>
        <taxon>Panicum sect. Panicum</taxon>
    </lineage>
</organism>
<dbReference type="PANTHER" id="PTHR31676:SF179">
    <property type="entry name" value="EXPRESSED PROTEIN"/>
    <property type="match status" value="1"/>
</dbReference>
<dbReference type="AlphaFoldDB" id="A0A2T7CLS5"/>
<dbReference type="PANTHER" id="PTHR31676">
    <property type="entry name" value="T31J12.3 PROTEIN-RELATED"/>
    <property type="match status" value="1"/>
</dbReference>
<reference evidence="2 3" key="1">
    <citation type="submission" date="2018-04" db="EMBL/GenBank/DDBJ databases">
        <title>WGS assembly of Panicum hallii var. hallii HAL2.</title>
        <authorList>
            <person name="Lovell J."/>
            <person name="Jenkins J."/>
            <person name="Lowry D."/>
            <person name="Mamidi S."/>
            <person name="Sreedasyam A."/>
            <person name="Weng X."/>
            <person name="Barry K."/>
            <person name="Bonette J."/>
            <person name="Campitelli B."/>
            <person name="Daum C."/>
            <person name="Gordon S."/>
            <person name="Gould B."/>
            <person name="Lipzen A."/>
            <person name="MacQueen A."/>
            <person name="Palacio-Mejia J."/>
            <person name="Plott C."/>
            <person name="Shakirov E."/>
            <person name="Shu S."/>
            <person name="Yoshinaga Y."/>
            <person name="Zane M."/>
            <person name="Rokhsar D."/>
            <person name="Grimwood J."/>
            <person name="Schmutz J."/>
            <person name="Juenger T."/>
        </authorList>
    </citation>
    <scope>NUCLEOTIDE SEQUENCE [LARGE SCALE GENOMIC DNA]</scope>
    <source>
        <strain evidence="3">cv. HAL2</strain>
    </source>
</reference>
<dbReference type="OrthoDB" id="1897482at2759"/>
<keyword evidence="3" id="KW-1185">Reference proteome</keyword>
<dbReference type="Pfam" id="PF04398">
    <property type="entry name" value="DUF538"/>
    <property type="match status" value="1"/>
</dbReference>
<dbReference type="InterPro" id="IPR007493">
    <property type="entry name" value="DUF538"/>
</dbReference>
<dbReference type="SUPFAM" id="SSF141562">
    <property type="entry name" value="At5g01610-like"/>
    <property type="match status" value="1"/>
</dbReference>
<evidence type="ECO:0000313" key="3">
    <source>
        <dbReference type="Proteomes" id="UP000244336"/>
    </source>
</evidence>
<keyword evidence="1" id="KW-0732">Signal</keyword>
<dbReference type="STRING" id="1504633.A0A2T7CLS5"/>
<protein>
    <recommendedName>
        <fullName evidence="4">DUF538 domain-containing protein</fullName>
    </recommendedName>
</protein>
<feature type="signal peptide" evidence="1">
    <location>
        <begin position="1"/>
        <end position="25"/>
    </location>
</feature>
<dbReference type="Gene3D" id="2.30.240.10">
    <property type="entry name" value="At5g01610-like"/>
    <property type="match status" value="1"/>
</dbReference>
<feature type="chain" id="PRO_5015786713" description="DUF538 domain-containing protein" evidence="1">
    <location>
        <begin position="26"/>
        <end position="158"/>
    </location>
</feature>
<evidence type="ECO:0008006" key="4">
    <source>
        <dbReference type="Google" id="ProtNLM"/>
    </source>
</evidence>
<evidence type="ECO:0000313" key="2">
    <source>
        <dbReference type="EMBL" id="PUZ44203.1"/>
    </source>
</evidence>
<dbReference type="InterPro" id="IPR036758">
    <property type="entry name" value="At5g01610-like"/>
</dbReference>
<evidence type="ECO:0000256" key="1">
    <source>
        <dbReference type="SAM" id="SignalP"/>
    </source>
</evidence>
<sequence length="158" mass="16990">MAPSRHHLPLLGVTIALCLATLTVAASPDDTTTLAPSPEPELPQPTAYEMLERYNFTEGILPEGVTGYVLRPDDSFEVYLPGDCSFRAGSIHIRYSSRVAGSIQPMSITGVEGVKVKVLLAWVGVTEVDRDGDQLRFSAGPVSKSFPVDTFAHSPQCS</sequence>
<dbReference type="EMBL" id="CM009756">
    <property type="protein sequence ID" value="PUZ44203.1"/>
    <property type="molecule type" value="Genomic_DNA"/>
</dbReference>
<accession>A0A2T7CLS5</accession>
<dbReference type="Proteomes" id="UP000244336">
    <property type="component" value="Chromosome 8"/>
</dbReference>
<gene>
    <name evidence="2" type="ORF">GQ55_8G070800</name>
</gene>
<dbReference type="Gramene" id="PUZ44203">
    <property type="protein sequence ID" value="PUZ44203"/>
    <property type="gene ID" value="GQ55_8G070800"/>
</dbReference>
<name>A0A2T7CLS5_9POAL</name>
<proteinExistence type="predicted"/>